<evidence type="ECO:0000313" key="5">
    <source>
        <dbReference type="EMBL" id="MBF9069487.1"/>
    </source>
</evidence>
<accession>A0A931B4Z3</accession>
<dbReference type="SMART" id="SM00418">
    <property type="entry name" value="HTH_ARSR"/>
    <property type="match status" value="1"/>
</dbReference>
<sequence length="318" mass="33797">MIRINFTPDDFTRVTLAPRPAPLQELNTALMTLCGRDGTLLHGAWRRKAFHALPAAAAPLADLVPAGTAPSFLDAPADSLQEALDDICATPRQVVSSELERVYVTARKPAPSWVRALHGGDTDAVQVLGRAFGAAYESLLAPVWPEVQDRHHMEFVRLAVQLAQSGVGTVLAQLLPGARLDSFVWELPGKPREIHLAGRGVVLLPSFHWYGDPLLIDLPDRPVTVTYAAGSGLLPQTDGGTGAEALAKVIGPTRTELLHLLAEGHSTTELARRLGVSAASVSAHTAALRGAGLISTSRAGKAVLHRRTALGDLLLVPR</sequence>
<keyword evidence="2" id="KW-0238">DNA-binding</keyword>
<feature type="domain" description="HTH arsR-type" evidence="4">
    <location>
        <begin position="245"/>
        <end position="315"/>
    </location>
</feature>
<dbReference type="Gene3D" id="1.10.10.10">
    <property type="entry name" value="Winged helix-like DNA-binding domain superfamily/Winged helix DNA-binding domain"/>
    <property type="match status" value="1"/>
</dbReference>
<dbReference type="InterPro" id="IPR051011">
    <property type="entry name" value="Metal_resp_trans_reg"/>
</dbReference>
<dbReference type="GO" id="GO:0003677">
    <property type="term" value="F:DNA binding"/>
    <property type="evidence" value="ECO:0007669"/>
    <property type="project" value="UniProtKB-KW"/>
</dbReference>
<comment type="caution">
    <text evidence="5">The sequence shown here is derived from an EMBL/GenBank/DDBJ whole genome shotgun (WGS) entry which is preliminary data.</text>
</comment>
<keyword evidence="3" id="KW-0804">Transcription</keyword>
<evidence type="ECO:0000256" key="1">
    <source>
        <dbReference type="ARBA" id="ARBA00023015"/>
    </source>
</evidence>
<dbReference type="PANTHER" id="PTHR43132">
    <property type="entry name" value="ARSENICAL RESISTANCE OPERON REPRESSOR ARSR-RELATED"/>
    <property type="match status" value="1"/>
</dbReference>
<evidence type="ECO:0000313" key="6">
    <source>
        <dbReference type="Proteomes" id="UP000657385"/>
    </source>
</evidence>
<keyword evidence="1" id="KW-0805">Transcription regulation</keyword>
<evidence type="ECO:0000259" key="4">
    <source>
        <dbReference type="SMART" id="SM00418"/>
    </source>
</evidence>
<dbReference type="CDD" id="cd00090">
    <property type="entry name" value="HTH_ARSR"/>
    <property type="match status" value="1"/>
</dbReference>
<dbReference type="RefSeq" id="WP_196194611.1">
    <property type="nucleotide sequence ID" value="NZ_JADPRT010000005.1"/>
</dbReference>
<protein>
    <submittedName>
        <fullName evidence="5">Winged helix-turn-helix transcriptional regulator</fullName>
    </submittedName>
</protein>
<evidence type="ECO:0000256" key="2">
    <source>
        <dbReference type="ARBA" id="ARBA00023125"/>
    </source>
</evidence>
<name>A0A931B4Z3_9ACTN</name>
<dbReference type="SUPFAM" id="SSF46785">
    <property type="entry name" value="Winged helix' DNA-binding domain"/>
    <property type="match status" value="1"/>
</dbReference>
<proteinExistence type="predicted"/>
<keyword evidence="6" id="KW-1185">Reference proteome</keyword>
<evidence type="ECO:0000256" key="3">
    <source>
        <dbReference type="ARBA" id="ARBA00023163"/>
    </source>
</evidence>
<dbReference type="InterPro" id="IPR001845">
    <property type="entry name" value="HTH_ArsR_DNA-bd_dom"/>
</dbReference>
<dbReference type="Proteomes" id="UP000657385">
    <property type="component" value="Unassembled WGS sequence"/>
</dbReference>
<dbReference type="Pfam" id="PF01022">
    <property type="entry name" value="HTH_5"/>
    <property type="match status" value="1"/>
</dbReference>
<gene>
    <name evidence="5" type="ORF">I2501_15795</name>
</gene>
<dbReference type="InterPro" id="IPR036390">
    <property type="entry name" value="WH_DNA-bd_sf"/>
</dbReference>
<dbReference type="InterPro" id="IPR011991">
    <property type="entry name" value="ArsR-like_HTH"/>
</dbReference>
<dbReference type="GO" id="GO:0003700">
    <property type="term" value="F:DNA-binding transcription factor activity"/>
    <property type="evidence" value="ECO:0007669"/>
    <property type="project" value="InterPro"/>
</dbReference>
<reference evidence="5" key="1">
    <citation type="submission" date="2020-11" db="EMBL/GenBank/DDBJ databases">
        <title>Isolation and identification of active actinomycetes.</title>
        <authorList>
            <person name="Yu B."/>
        </authorList>
    </citation>
    <scope>NUCLEOTIDE SEQUENCE</scope>
    <source>
        <strain evidence="5">NEAU-YB345</strain>
    </source>
</reference>
<organism evidence="5 6">
    <name type="scientific">Streptacidiphilus fuscans</name>
    <dbReference type="NCBI Taxonomy" id="2789292"/>
    <lineage>
        <taxon>Bacteria</taxon>
        <taxon>Bacillati</taxon>
        <taxon>Actinomycetota</taxon>
        <taxon>Actinomycetes</taxon>
        <taxon>Kitasatosporales</taxon>
        <taxon>Streptomycetaceae</taxon>
        <taxon>Streptacidiphilus</taxon>
    </lineage>
</organism>
<dbReference type="EMBL" id="JADPRT010000005">
    <property type="protein sequence ID" value="MBF9069487.1"/>
    <property type="molecule type" value="Genomic_DNA"/>
</dbReference>
<dbReference type="InterPro" id="IPR036388">
    <property type="entry name" value="WH-like_DNA-bd_sf"/>
</dbReference>
<dbReference type="PANTHER" id="PTHR43132:SF8">
    <property type="entry name" value="HTH-TYPE TRANSCRIPTIONAL REGULATOR KMTR"/>
    <property type="match status" value="1"/>
</dbReference>
<dbReference type="AlphaFoldDB" id="A0A931B4Z3"/>